<evidence type="ECO:0000313" key="2">
    <source>
        <dbReference type="EMBL" id="PSS37050.1"/>
    </source>
</evidence>
<gene>
    <name evidence="2" type="ORF">PHLCEN_2v1089</name>
</gene>
<protein>
    <submittedName>
        <fullName evidence="2">Uncharacterized protein</fullName>
    </submittedName>
</protein>
<feature type="region of interest" description="Disordered" evidence="1">
    <location>
        <begin position="249"/>
        <end position="281"/>
    </location>
</feature>
<accession>A0A2R6S434</accession>
<feature type="compositionally biased region" description="Low complexity" evidence="1">
    <location>
        <begin position="264"/>
        <end position="274"/>
    </location>
</feature>
<reference evidence="2 3" key="1">
    <citation type="submission" date="2018-02" db="EMBL/GenBank/DDBJ databases">
        <title>Genome sequence of the basidiomycete white-rot fungus Phlebia centrifuga.</title>
        <authorList>
            <person name="Granchi Z."/>
            <person name="Peng M."/>
            <person name="de Vries R.P."/>
            <person name="Hilden K."/>
            <person name="Makela M.R."/>
            <person name="Grigoriev I."/>
            <person name="Riley R."/>
        </authorList>
    </citation>
    <scope>NUCLEOTIDE SEQUENCE [LARGE SCALE GENOMIC DNA]</scope>
    <source>
        <strain evidence="2 3">FBCC195</strain>
    </source>
</reference>
<dbReference type="EMBL" id="MLYV02000084">
    <property type="protein sequence ID" value="PSS37050.1"/>
    <property type="molecule type" value="Genomic_DNA"/>
</dbReference>
<organism evidence="2 3">
    <name type="scientific">Hermanssonia centrifuga</name>
    <dbReference type="NCBI Taxonomy" id="98765"/>
    <lineage>
        <taxon>Eukaryota</taxon>
        <taxon>Fungi</taxon>
        <taxon>Dikarya</taxon>
        <taxon>Basidiomycota</taxon>
        <taxon>Agaricomycotina</taxon>
        <taxon>Agaricomycetes</taxon>
        <taxon>Polyporales</taxon>
        <taxon>Meruliaceae</taxon>
        <taxon>Hermanssonia</taxon>
    </lineage>
</organism>
<keyword evidence="3" id="KW-1185">Reference proteome</keyword>
<evidence type="ECO:0000313" key="3">
    <source>
        <dbReference type="Proteomes" id="UP000186601"/>
    </source>
</evidence>
<proteinExistence type="predicted"/>
<name>A0A2R6S434_9APHY</name>
<evidence type="ECO:0000256" key="1">
    <source>
        <dbReference type="SAM" id="MobiDB-lite"/>
    </source>
</evidence>
<comment type="caution">
    <text evidence="2">The sequence shown here is derived from an EMBL/GenBank/DDBJ whole genome shotgun (WGS) entry which is preliminary data.</text>
</comment>
<dbReference type="AlphaFoldDB" id="A0A2R6S434"/>
<dbReference type="Proteomes" id="UP000186601">
    <property type="component" value="Unassembled WGS sequence"/>
</dbReference>
<sequence>MEPYVGCIYVPTQIRTPQEAIASISDTKARFMNQDTVPLVYVPEYEHSEYVRVLEIALKHVDTLDRNLHKLYLFYDKALFDEMVLTIVSMQWQRRLLTMPLGPQYILSLADLRKLTELLDKEELISQSILDWTVSKEGTYHRRIVNRAHAEMLASFNAWVEITRASFQHPDHQSTLALASSIHDTPGPSTIHTLRATVPSVHRRPSPIVVPAPPLRCTTSDIGQFSSHSVPNNGYLRPPLSPFRRHRGLPQFGDPGFDRPHAYSSSPSPSIPSIGKRTRDEDSYYPSWHALDRPTKRRRLSVGSEATLVNSSSGSSDVFSMGCSDTISLVGRGFERPFCCEDSVSSSSSDSDDSFSCYSDLSVEEDEPTVSAPPVNARETSSAVKRPFLAPMNFGGVPSQENIIQTLQAYYRNPRIAKCNNASYCHIGL</sequence>